<keyword evidence="2 11" id="KW-0723">Serine/threonine-protein kinase</keyword>
<reference evidence="10" key="3">
    <citation type="submission" date="2020-09" db="EMBL/GenBank/DDBJ databases">
        <authorList>
            <person name="Sun Q."/>
            <person name="Ohkuma M."/>
        </authorList>
    </citation>
    <scope>NUCLEOTIDE SEQUENCE</scope>
    <source>
        <strain evidence="10">JCM 4834</strain>
    </source>
</reference>
<dbReference type="CDD" id="cd14014">
    <property type="entry name" value="STKc_PknB_like"/>
    <property type="match status" value="1"/>
</dbReference>
<feature type="transmembrane region" description="Helical" evidence="8">
    <location>
        <begin position="375"/>
        <end position="396"/>
    </location>
</feature>
<dbReference type="KEGG" id="ssub:CP968_20545"/>
<evidence type="ECO:0000256" key="6">
    <source>
        <dbReference type="ARBA" id="ARBA00022840"/>
    </source>
</evidence>
<keyword evidence="8" id="KW-0812">Transmembrane</keyword>
<keyword evidence="12" id="KW-1185">Reference proteome</keyword>
<dbReference type="PANTHER" id="PTHR43289">
    <property type="entry name" value="MITOGEN-ACTIVATED PROTEIN KINASE KINASE KINASE 20-RELATED"/>
    <property type="match status" value="1"/>
</dbReference>
<keyword evidence="4" id="KW-0547">Nucleotide-binding</keyword>
<keyword evidence="3" id="KW-0808">Transferase</keyword>
<name>A0A5P2UN98_9ACTN</name>
<dbReference type="PROSITE" id="PS50011">
    <property type="entry name" value="PROTEIN_KINASE_DOM"/>
    <property type="match status" value="1"/>
</dbReference>
<evidence type="ECO:0000256" key="8">
    <source>
        <dbReference type="SAM" id="Phobius"/>
    </source>
</evidence>
<feature type="region of interest" description="Disordered" evidence="7">
    <location>
        <begin position="284"/>
        <end position="345"/>
    </location>
</feature>
<proteinExistence type="predicted"/>
<gene>
    <name evidence="10" type="primary">pkaB</name>
    <name evidence="11" type="ORF">CP968_20545</name>
    <name evidence="10" type="ORF">GCM10010371_39950</name>
</gene>
<organism evidence="11 12">
    <name type="scientific">Streptomyces subrutilus</name>
    <dbReference type="NCBI Taxonomy" id="36818"/>
    <lineage>
        <taxon>Bacteria</taxon>
        <taxon>Bacillati</taxon>
        <taxon>Actinomycetota</taxon>
        <taxon>Actinomycetes</taxon>
        <taxon>Kitasatosporales</taxon>
        <taxon>Streptomycetaceae</taxon>
        <taxon>Streptomyces</taxon>
    </lineage>
</organism>
<dbReference type="Gene3D" id="1.10.510.10">
    <property type="entry name" value="Transferase(Phosphotransferase) domain 1"/>
    <property type="match status" value="1"/>
</dbReference>
<dbReference type="SUPFAM" id="SSF56112">
    <property type="entry name" value="Protein kinase-like (PK-like)"/>
    <property type="match status" value="1"/>
</dbReference>
<reference evidence="11 12" key="2">
    <citation type="submission" date="2017-09" db="EMBL/GenBank/DDBJ databases">
        <authorList>
            <person name="Lee N."/>
            <person name="Cho B.-K."/>
        </authorList>
    </citation>
    <scope>NUCLEOTIDE SEQUENCE [LARGE SCALE GENOMIC DNA]</scope>
    <source>
        <strain evidence="11 12">ATCC 27467</strain>
    </source>
</reference>
<evidence type="ECO:0000256" key="4">
    <source>
        <dbReference type="ARBA" id="ARBA00022741"/>
    </source>
</evidence>
<dbReference type="Proteomes" id="UP000326831">
    <property type="component" value="Chromosome"/>
</dbReference>
<evidence type="ECO:0000259" key="9">
    <source>
        <dbReference type="PROSITE" id="PS50011"/>
    </source>
</evidence>
<dbReference type="InterPro" id="IPR011009">
    <property type="entry name" value="Kinase-like_dom_sf"/>
</dbReference>
<sequence length="417" mass="43639">MARKIGSRYTAHQILGRGSAGTVWLGEGPDGPVAVKLLREDLASDQELVGRFVQERSALLGLEHPHVVSVRDLVVDGNDLALVMDLVRGTDLRTRLDRERRLAPEAAVAIVADVADALAAAHAAGVVHRDVKPENVLLDMQGPLGPGGAHPALLTDFGVAKLIDSPRRVSGGRTTAPSTRIIGTPDYLAPEIVEGLPPRAAVDIYALATVLYELLAGFTPFGGGHPGAVLRRHVTETVVPLPGIPEELWQLVVQCLAKAPASRLRASELSARLRDLLPMLAGIPPLDVDEPDDAEPEPGPAQEPAAEPVRRRGVVPLVPGSATDSNRDTHTSMRVPGPDELAGGALGTARVPRPAGGHRPGSARHRAEAARKRRLVLSASALALAAAVGVGTWFAVSGGEEAAPPQDGKHSTGPRTP</sequence>
<dbReference type="GO" id="GO:0004674">
    <property type="term" value="F:protein serine/threonine kinase activity"/>
    <property type="evidence" value="ECO:0007669"/>
    <property type="project" value="UniProtKB-KW"/>
</dbReference>
<dbReference type="EC" id="2.7.11.1" evidence="1"/>
<feature type="region of interest" description="Disordered" evidence="7">
    <location>
        <begin position="398"/>
        <end position="417"/>
    </location>
</feature>
<dbReference type="Pfam" id="PF00069">
    <property type="entry name" value="Pkinase"/>
    <property type="match status" value="1"/>
</dbReference>
<dbReference type="Proteomes" id="UP000634660">
    <property type="component" value="Unassembled WGS sequence"/>
</dbReference>
<dbReference type="PROSITE" id="PS00108">
    <property type="entry name" value="PROTEIN_KINASE_ST"/>
    <property type="match status" value="1"/>
</dbReference>
<evidence type="ECO:0000313" key="10">
    <source>
        <dbReference type="EMBL" id="GGZ76140.1"/>
    </source>
</evidence>
<dbReference type="FunFam" id="3.30.200.20:FF:000338">
    <property type="entry name" value="Serine/threonine protein kinase"/>
    <property type="match status" value="1"/>
</dbReference>
<evidence type="ECO:0000256" key="1">
    <source>
        <dbReference type="ARBA" id="ARBA00012513"/>
    </source>
</evidence>
<evidence type="ECO:0000313" key="12">
    <source>
        <dbReference type="Proteomes" id="UP000326831"/>
    </source>
</evidence>
<keyword evidence="8" id="KW-0472">Membrane</keyword>
<dbReference type="OrthoDB" id="9762169at2"/>
<keyword evidence="6" id="KW-0067">ATP-binding</keyword>
<dbReference type="PANTHER" id="PTHR43289:SF6">
    <property type="entry name" value="SERINE_THREONINE-PROTEIN KINASE NEKL-3"/>
    <property type="match status" value="1"/>
</dbReference>
<keyword evidence="5 11" id="KW-0418">Kinase</keyword>
<reference evidence="10" key="1">
    <citation type="journal article" date="2014" name="Int. J. Syst. Evol. Microbiol.">
        <title>Complete genome sequence of Corynebacterium casei LMG S-19264T (=DSM 44701T), isolated from a smear-ripened cheese.</title>
        <authorList>
            <consortium name="US DOE Joint Genome Institute (JGI-PGF)"/>
            <person name="Walter F."/>
            <person name="Albersmeier A."/>
            <person name="Kalinowski J."/>
            <person name="Ruckert C."/>
        </authorList>
    </citation>
    <scope>NUCLEOTIDE SEQUENCE</scope>
    <source>
        <strain evidence="10">JCM 4834</strain>
    </source>
</reference>
<evidence type="ECO:0000256" key="5">
    <source>
        <dbReference type="ARBA" id="ARBA00022777"/>
    </source>
</evidence>
<evidence type="ECO:0000256" key="7">
    <source>
        <dbReference type="SAM" id="MobiDB-lite"/>
    </source>
</evidence>
<dbReference type="EMBL" id="BMVX01000014">
    <property type="protein sequence ID" value="GGZ76140.1"/>
    <property type="molecule type" value="Genomic_DNA"/>
</dbReference>
<feature type="domain" description="Protein kinase" evidence="9">
    <location>
        <begin position="9"/>
        <end position="280"/>
    </location>
</feature>
<evidence type="ECO:0000313" key="11">
    <source>
        <dbReference type="EMBL" id="QEU80370.1"/>
    </source>
</evidence>
<dbReference type="InterPro" id="IPR000719">
    <property type="entry name" value="Prot_kinase_dom"/>
</dbReference>
<dbReference type="EMBL" id="CP023701">
    <property type="protein sequence ID" value="QEU80370.1"/>
    <property type="molecule type" value="Genomic_DNA"/>
</dbReference>
<feature type="compositionally biased region" description="Acidic residues" evidence="7">
    <location>
        <begin position="287"/>
        <end position="296"/>
    </location>
</feature>
<accession>A0A5P2UN98</accession>
<dbReference type="Gene3D" id="3.30.200.20">
    <property type="entry name" value="Phosphorylase Kinase, domain 1"/>
    <property type="match status" value="1"/>
</dbReference>
<dbReference type="InterPro" id="IPR008271">
    <property type="entry name" value="Ser/Thr_kinase_AS"/>
</dbReference>
<keyword evidence="8" id="KW-1133">Transmembrane helix</keyword>
<dbReference type="RefSeq" id="WP_150519387.1">
    <property type="nucleotide sequence ID" value="NZ_BMVX01000014.1"/>
</dbReference>
<dbReference type="GO" id="GO:0005524">
    <property type="term" value="F:ATP binding"/>
    <property type="evidence" value="ECO:0007669"/>
    <property type="project" value="UniProtKB-KW"/>
</dbReference>
<protein>
    <recommendedName>
        <fullName evidence="1">non-specific serine/threonine protein kinase</fullName>
        <ecNumber evidence="1">2.7.11.1</ecNumber>
    </recommendedName>
</protein>
<dbReference type="SMART" id="SM00220">
    <property type="entry name" value="S_TKc"/>
    <property type="match status" value="1"/>
</dbReference>
<dbReference type="AlphaFoldDB" id="A0A5P2UN98"/>
<evidence type="ECO:0000256" key="3">
    <source>
        <dbReference type="ARBA" id="ARBA00022679"/>
    </source>
</evidence>
<evidence type="ECO:0000256" key="2">
    <source>
        <dbReference type="ARBA" id="ARBA00022527"/>
    </source>
</evidence>